<keyword evidence="2" id="KW-1185">Reference proteome</keyword>
<organism evidence="1 2">
    <name type="scientific">Marasmius tenuissimus</name>
    <dbReference type="NCBI Taxonomy" id="585030"/>
    <lineage>
        <taxon>Eukaryota</taxon>
        <taxon>Fungi</taxon>
        <taxon>Dikarya</taxon>
        <taxon>Basidiomycota</taxon>
        <taxon>Agaricomycotina</taxon>
        <taxon>Agaricomycetes</taxon>
        <taxon>Agaricomycetidae</taxon>
        <taxon>Agaricales</taxon>
        <taxon>Marasmiineae</taxon>
        <taxon>Marasmiaceae</taxon>
        <taxon>Marasmius</taxon>
    </lineage>
</organism>
<evidence type="ECO:0000313" key="1">
    <source>
        <dbReference type="EMBL" id="KAL0065578.1"/>
    </source>
</evidence>
<sequence>MPLTSHIYKLSGDVEIFFTNTGAPPNAAYYTTVIILYGAVFNGQNFTNTPTPLHTRVALWNRREYSGSTKYIEAELKELADGQTVFLN</sequence>
<dbReference type="Proteomes" id="UP001437256">
    <property type="component" value="Unassembled WGS sequence"/>
</dbReference>
<reference evidence="1 2" key="1">
    <citation type="submission" date="2024-05" db="EMBL/GenBank/DDBJ databases">
        <title>A draft genome resource for the thread blight pathogen Marasmius tenuissimus strain MS-2.</title>
        <authorList>
            <person name="Yulfo-Soto G.E."/>
            <person name="Baruah I.K."/>
            <person name="Amoako-Attah I."/>
            <person name="Bukari Y."/>
            <person name="Meinhardt L.W."/>
            <person name="Bailey B.A."/>
            <person name="Cohen S.P."/>
        </authorList>
    </citation>
    <scope>NUCLEOTIDE SEQUENCE [LARGE SCALE GENOMIC DNA]</scope>
    <source>
        <strain evidence="1 2">MS-2</strain>
    </source>
</reference>
<name>A0ABR2ZW44_9AGAR</name>
<evidence type="ECO:0000313" key="2">
    <source>
        <dbReference type="Proteomes" id="UP001437256"/>
    </source>
</evidence>
<accession>A0ABR2ZW44</accession>
<gene>
    <name evidence="1" type="ORF">AAF712_007356</name>
</gene>
<protein>
    <submittedName>
        <fullName evidence="1">Uncharacterized protein</fullName>
    </submittedName>
</protein>
<proteinExistence type="predicted"/>
<comment type="caution">
    <text evidence="1">The sequence shown here is derived from an EMBL/GenBank/DDBJ whole genome shotgun (WGS) entry which is preliminary data.</text>
</comment>
<dbReference type="EMBL" id="JBBXMP010000045">
    <property type="protein sequence ID" value="KAL0065578.1"/>
    <property type="molecule type" value="Genomic_DNA"/>
</dbReference>